<keyword evidence="2" id="KW-1133">Transmembrane helix</keyword>
<dbReference type="AlphaFoldDB" id="A0A7C3VNV0"/>
<dbReference type="Pfam" id="PF09587">
    <property type="entry name" value="PGA_cap"/>
    <property type="match status" value="1"/>
</dbReference>
<proteinExistence type="inferred from homology"/>
<accession>A0A7C3VNV0</accession>
<dbReference type="InterPro" id="IPR052169">
    <property type="entry name" value="CW_Biosynth-Accessory"/>
</dbReference>
<name>A0A7C3VNV0_9CYAN</name>
<dbReference type="SMART" id="SM00854">
    <property type="entry name" value="PGA_cap"/>
    <property type="match status" value="1"/>
</dbReference>
<feature type="domain" description="Capsule synthesis protein CapA" evidence="3">
    <location>
        <begin position="219"/>
        <end position="453"/>
    </location>
</feature>
<keyword evidence="2" id="KW-0812">Transmembrane</keyword>
<comment type="caution">
    <text evidence="4">The sequence shown here is derived from an EMBL/GenBank/DDBJ whole genome shotgun (WGS) entry which is preliminary data.</text>
</comment>
<reference evidence="4" key="1">
    <citation type="journal article" date="2020" name="mSystems">
        <title>Genome- and Community-Level Interaction Insights into Carbon Utilization and Element Cycling Functions of Hydrothermarchaeota in Hydrothermal Sediment.</title>
        <authorList>
            <person name="Zhou Z."/>
            <person name="Liu Y."/>
            <person name="Xu W."/>
            <person name="Pan J."/>
            <person name="Luo Z.H."/>
            <person name="Li M."/>
        </authorList>
    </citation>
    <scope>NUCLEOTIDE SEQUENCE [LARGE SCALE GENOMIC DNA]</scope>
    <source>
        <strain evidence="4">SpSt-374</strain>
    </source>
</reference>
<comment type="similarity">
    <text evidence="1">Belongs to the CapA family.</text>
</comment>
<protein>
    <submittedName>
        <fullName evidence="4">CapA family protein</fullName>
    </submittedName>
</protein>
<dbReference type="PANTHER" id="PTHR33393:SF13">
    <property type="entry name" value="PGA BIOSYNTHESIS PROTEIN CAPA"/>
    <property type="match status" value="1"/>
</dbReference>
<organism evidence="4">
    <name type="scientific">Planktothricoides sp. SpSt-374</name>
    <dbReference type="NCBI Taxonomy" id="2282167"/>
    <lineage>
        <taxon>Bacteria</taxon>
        <taxon>Bacillati</taxon>
        <taxon>Cyanobacteriota</taxon>
        <taxon>Cyanophyceae</taxon>
        <taxon>Oscillatoriophycideae</taxon>
        <taxon>Oscillatoriales</taxon>
        <taxon>Oscillatoriaceae</taxon>
        <taxon>Planktothricoides</taxon>
    </lineage>
</organism>
<evidence type="ECO:0000256" key="2">
    <source>
        <dbReference type="SAM" id="Phobius"/>
    </source>
</evidence>
<gene>
    <name evidence="4" type="ORF">ENR15_05360</name>
</gene>
<dbReference type="CDD" id="cd07381">
    <property type="entry name" value="MPP_CapA"/>
    <property type="match status" value="1"/>
</dbReference>
<dbReference type="InterPro" id="IPR019079">
    <property type="entry name" value="Capsule_synth_CapA"/>
</dbReference>
<dbReference type="EMBL" id="DSPX01000048">
    <property type="protein sequence ID" value="HGG00091.1"/>
    <property type="molecule type" value="Genomic_DNA"/>
</dbReference>
<dbReference type="Gene3D" id="3.60.21.10">
    <property type="match status" value="1"/>
</dbReference>
<evidence type="ECO:0000259" key="3">
    <source>
        <dbReference type="SMART" id="SM00854"/>
    </source>
</evidence>
<dbReference type="InterPro" id="IPR029052">
    <property type="entry name" value="Metallo-depent_PP-like"/>
</dbReference>
<evidence type="ECO:0000256" key="1">
    <source>
        <dbReference type="ARBA" id="ARBA00005662"/>
    </source>
</evidence>
<dbReference type="SUPFAM" id="SSF56300">
    <property type="entry name" value="Metallo-dependent phosphatases"/>
    <property type="match status" value="1"/>
</dbReference>
<evidence type="ECO:0000313" key="4">
    <source>
        <dbReference type="EMBL" id="HGG00091.1"/>
    </source>
</evidence>
<feature type="transmembrane region" description="Helical" evidence="2">
    <location>
        <begin position="144"/>
        <end position="165"/>
    </location>
</feature>
<keyword evidence="2" id="KW-0472">Membrane</keyword>
<sequence>MTSFSSFGQPSMLGLAQEGNFRAIAYLINRYLAPNGIYVRTAPIQGGCLQVRVELPSLPENQERLGQMREALTRFICHHIWQLNSEAIDGVRIIGLWTGAGAPNVLWRKSIRIVTPANQQRKIRLGVMAAQAAELLRNYKTLRVLLLSGSAIIAFILGFSVFYAAELNKQYSRAKPVPRTAKVPAIATPERPKTVQTALETVSVVEHKDVINPADPTVTMMFAGDVTLGYAYEDLIGTDRVWAFDQMPEYREADLAMVNLEGTFTNADTPQPDKEFHFQTDPDAVETLTYGGVDLVTLANNHAMDYQERGLKDTISTLKKAGIHYIGAGMDETQARKPQIIDVKGQRIAYFGYFTGEDFTATASSPGVNHGVEERLAADIKAVRGQVDWIIVNFHWGAELANYPEAWQINLAHHTIDAGADVIIGHHPHVLQGTELYKGRPIAYSLGNFIFGGNARSDYDTAVLKVSVRDKQMKVEILPVEVSKYQPRIAKGDRGQLILENIDLLSGIFNTPMKASTIIDAKTAQEITDPAKSVFAEVKVAQVAAPNIETASEPAAEATFDATPFTSPTPILDSPIATTVAVKPPQEKGLAIEPDFTTGTITAAIAAIGAVVVTRQKKAAKLPEFS</sequence>
<dbReference type="PANTHER" id="PTHR33393">
    <property type="entry name" value="POLYGLUTAMINE SYNTHESIS ACCESSORY PROTEIN RV0574C-RELATED"/>
    <property type="match status" value="1"/>
</dbReference>